<keyword evidence="3" id="KW-1185">Reference proteome</keyword>
<dbReference type="InParanoid" id="A0A0N8NZH0"/>
<accession>A0A0N8NZH0</accession>
<gene>
    <name evidence="2" type="primary">Dana\GF28038</name>
    <name evidence="2" type="ORF">GF28038</name>
</gene>
<evidence type="ECO:0000256" key="1">
    <source>
        <dbReference type="SAM" id="Phobius"/>
    </source>
</evidence>
<proteinExistence type="predicted"/>
<dbReference type="AlphaFoldDB" id="A0A0N8NZH0"/>
<feature type="transmembrane region" description="Helical" evidence="1">
    <location>
        <begin position="12"/>
        <end position="35"/>
    </location>
</feature>
<evidence type="ECO:0000313" key="3">
    <source>
        <dbReference type="Proteomes" id="UP000007801"/>
    </source>
</evidence>
<organism evidence="2 3">
    <name type="scientific">Drosophila ananassae</name>
    <name type="common">Fruit fly</name>
    <dbReference type="NCBI Taxonomy" id="7217"/>
    <lineage>
        <taxon>Eukaryota</taxon>
        <taxon>Metazoa</taxon>
        <taxon>Ecdysozoa</taxon>
        <taxon>Arthropoda</taxon>
        <taxon>Hexapoda</taxon>
        <taxon>Insecta</taxon>
        <taxon>Pterygota</taxon>
        <taxon>Neoptera</taxon>
        <taxon>Endopterygota</taxon>
        <taxon>Diptera</taxon>
        <taxon>Brachycera</taxon>
        <taxon>Muscomorpha</taxon>
        <taxon>Ephydroidea</taxon>
        <taxon>Drosophilidae</taxon>
        <taxon>Drosophila</taxon>
        <taxon>Sophophora</taxon>
    </lineage>
</organism>
<keyword evidence="1" id="KW-0812">Transmembrane</keyword>
<dbReference type="Proteomes" id="UP000007801">
    <property type="component" value="Unassembled WGS sequence"/>
</dbReference>
<sequence length="66" mass="7314">MVKGFSHTPTPFGPGVIAFSMRVCLSEVITILVILAEKYAGKYRQEDLAVIFKLLTLDARPAVRYA</sequence>
<dbReference type="EMBL" id="CH902624">
    <property type="protein sequence ID" value="KPU74300.1"/>
    <property type="molecule type" value="Genomic_DNA"/>
</dbReference>
<evidence type="ECO:0000313" key="2">
    <source>
        <dbReference type="EMBL" id="KPU74300.1"/>
    </source>
</evidence>
<protein>
    <submittedName>
        <fullName evidence="2">Uncharacterized protein</fullName>
    </submittedName>
</protein>
<keyword evidence="1" id="KW-0472">Membrane</keyword>
<keyword evidence="1" id="KW-1133">Transmembrane helix</keyword>
<name>A0A0N8NZH0_DROAN</name>
<reference evidence="2 3" key="1">
    <citation type="journal article" date="2007" name="Nature">
        <title>Evolution of genes and genomes on the Drosophila phylogeny.</title>
        <authorList>
            <consortium name="Drosophila 12 Genomes Consortium"/>
            <person name="Clark A.G."/>
            <person name="Eisen M.B."/>
            <person name="Smith D.R."/>
            <person name="Bergman C.M."/>
            <person name="Oliver B."/>
            <person name="Markow T.A."/>
            <person name="Kaufman T.C."/>
            <person name="Kellis M."/>
            <person name="Gelbart W."/>
            <person name="Iyer V.N."/>
            <person name="Pollard D.A."/>
            <person name="Sackton T.B."/>
            <person name="Larracuente A.M."/>
            <person name="Singh N.D."/>
            <person name="Abad J.P."/>
            <person name="Abt D.N."/>
            <person name="Adryan B."/>
            <person name="Aguade M."/>
            <person name="Akashi H."/>
            <person name="Anderson W.W."/>
            <person name="Aquadro C.F."/>
            <person name="Ardell D.H."/>
            <person name="Arguello R."/>
            <person name="Artieri C.G."/>
            <person name="Barbash D.A."/>
            <person name="Barker D."/>
            <person name="Barsanti P."/>
            <person name="Batterham P."/>
            <person name="Batzoglou S."/>
            <person name="Begun D."/>
            <person name="Bhutkar A."/>
            <person name="Blanco E."/>
            <person name="Bosak S.A."/>
            <person name="Bradley R.K."/>
            <person name="Brand A.D."/>
            <person name="Brent M.R."/>
            <person name="Brooks A.N."/>
            <person name="Brown R.H."/>
            <person name="Butlin R.K."/>
            <person name="Caggese C."/>
            <person name="Calvi B.R."/>
            <person name="Bernardo de Carvalho A."/>
            <person name="Caspi A."/>
            <person name="Castrezana S."/>
            <person name="Celniker S.E."/>
            <person name="Chang J.L."/>
            <person name="Chapple C."/>
            <person name="Chatterji S."/>
            <person name="Chinwalla A."/>
            <person name="Civetta A."/>
            <person name="Clifton S.W."/>
            <person name="Comeron J.M."/>
            <person name="Costello J.C."/>
            <person name="Coyne J.A."/>
            <person name="Daub J."/>
            <person name="David R.G."/>
            <person name="Delcher A.L."/>
            <person name="Delehaunty K."/>
            <person name="Do C.B."/>
            <person name="Ebling H."/>
            <person name="Edwards K."/>
            <person name="Eickbush T."/>
            <person name="Evans J.D."/>
            <person name="Filipski A."/>
            <person name="Findeiss S."/>
            <person name="Freyhult E."/>
            <person name="Fulton L."/>
            <person name="Fulton R."/>
            <person name="Garcia A.C."/>
            <person name="Gardiner A."/>
            <person name="Garfield D.A."/>
            <person name="Garvin B.E."/>
            <person name="Gibson G."/>
            <person name="Gilbert D."/>
            <person name="Gnerre S."/>
            <person name="Godfrey J."/>
            <person name="Good R."/>
            <person name="Gotea V."/>
            <person name="Gravely B."/>
            <person name="Greenberg A.J."/>
            <person name="Griffiths-Jones S."/>
            <person name="Gross S."/>
            <person name="Guigo R."/>
            <person name="Gustafson E.A."/>
            <person name="Haerty W."/>
            <person name="Hahn M.W."/>
            <person name="Halligan D.L."/>
            <person name="Halpern A.L."/>
            <person name="Halter G.M."/>
            <person name="Han M.V."/>
            <person name="Heger A."/>
            <person name="Hillier L."/>
            <person name="Hinrichs A.S."/>
            <person name="Holmes I."/>
            <person name="Hoskins R.A."/>
            <person name="Hubisz M.J."/>
            <person name="Hultmark D."/>
            <person name="Huntley M.A."/>
            <person name="Jaffe D.B."/>
            <person name="Jagadeeshan S."/>
            <person name="Jeck W.R."/>
            <person name="Johnson J."/>
            <person name="Jones C.D."/>
            <person name="Jordan W.C."/>
            <person name="Karpen G.H."/>
            <person name="Kataoka E."/>
            <person name="Keightley P.D."/>
            <person name="Kheradpour P."/>
            <person name="Kirkness E.F."/>
            <person name="Koerich L.B."/>
            <person name="Kristiansen K."/>
            <person name="Kudrna D."/>
            <person name="Kulathinal R.J."/>
            <person name="Kumar S."/>
            <person name="Kwok R."/>
            <person name="Lander E."/>
            <person name="Langley C.H."/>
            <person name="Lapoint R."/>
            <person name="Lazzaro B.P."/>
            <person name="Lee S.J."/>
            <person name="Levesque L."/>
            <person name="Li R."/>
            <person name="Lin C.F."/>
            <person name="Lin M.F."/>
            <person name="Lindblad-Toh K."/>
            <person name="Llopart A."/>
            <person name="Long M."/>
            <person name="Low L."/>
            <person name="Lozovsky E."/>
            <person name="Lu J."/>
            <person name="Luo M."/>
            <person name="Machado C.A."/>
            <person name="Makalowski W."/>
            <person name="Marzo M."/>
            <person name="Matsuda M."/>
            <person name="Matzkin L."/>
            <person name="McAllister B."/>
            <person name="McBride C.S."/>
            <person name="McKernan B."/>
            <person name="McKernan K."/>
            <person name="Mendez-Lago M."/>
            <person name="Minx P."/>
            <person name="Mollenhauer M.U."/>
            <person name="Montooth K."/>
            <person name="Mount S.M."/>
            <person name="Mu X."/>
            <person name="Myers E."/>
            <person name="Negre B."/>
            <person name="Newfeld S."/>
            <person name="Nielsen R."/>
            <person name="Noor M.A."/>
            <person name="O'Grady P."/>
            <person name="Pachter L."/>
            <person name="Papaceit M."/>
            <person name="Parisi M.J."/>
            <person name="Parisi M."/>
            <person name="Parts L."/>
            <person name="Pedersen J.S."/>
            <person name="Pesole G."/>
            <person name="Phillippy A.M."/>
            <person name="Ponting C.P."/>
            <person name="Pop M."/>
            <person name="Porcelli D."/>
            <person name="Powell J.R."/>
            <person name="Prohaska S."/>
            <person name="Pruitt K."/>
            <person name="Puig M."/>
            <person name="Quesneville H."/>
            <person name="Ram K.R."/>
            <person name="Rand D."/>
            <person name="Rasmussen M.D."/>
            <person name="Reed L.K."/>
            <person name="Reenan R."/>
            <person name="Reily A."/>
            <person name="Remington K.A."/>
            <person name="Rieger T.T."/>
            <person name="Ritchie M.G."/>
            <person name="Robin C."/>
            <person name="Rogers Y.H."/>
            <person name="Rohde C."/>
            <person name="Rozas J."/>
            <person name="Rubenfield M.J."/>
            <person name="Ruiz A."/>
            <person name="Russo S."/>
            <person name="Salzberg S.L."/>
            <person name="Sanchez-Gracia A."/>
            <person name="Saranga D.J."/>
            <person name="Sato H."/>
            <person name="Schaeffer S.W."/>
            <person name="Schatz M.C."/>
            <person name="Schlenke T."/>
            <person name="Schwartz R."/>
            <person name="Segarra C."/>
            <person name="Singh R.S."/>
            <person name="Sirot L."/>
            <person name="Sirota M."/>
            <person name="Sisneros N.B."/>
            <person name="Smith C.D."/>
            <person name="Smith T.F."/>
            <person name="Spieth J."/>
            <person name="Stage D.E."/>
            <person name="Stark A."/>
            <person name="Stephan W."/>
            <person name="Strausberg R.L."/>
            <person name="Strempel S."/>
            <person name="Sturgill D."/>
            <person name="Sutton G."/>
            <person name="Sutton G.G."/>
            <person name="Tao W."/>
            <person name="Teichmann S."/>
            <person name="Tobari Y.N."/>
            <person name="Tomimura Y."/>
            <person name="Tsolas J.M."/>
            <person name="Valente V.L."/>
            <person name="Venter E."/>
            <person name="Venter J.C."/>
            <person name="Vicario S."/>
            <person name="Vieira F.G."/>
            <person name="Vilella A.J."/>
            <person name="Villasante A."/>
            <person name="Walenz B."/>
            <person name="Wang J."/>
            <person name="Wasserman M."/>
            <person name="Watts T."/>
            <person name="Wilson D."/>
            <person name="Wilson R.K."/>
            <person name="Wing R.A."/>
            <person name="Wolfner M.F."/>
            <person name="Wong A."/>
            <person name="Wong G.K."/>
            <person name="Wu C.I."/>
            <person name="Wu G."/>
            <person name="Yamamoto D."/>
            <person name="Yang H.P."/>
            <person name="Yang S.P."/>
            <person name="Yorke J.A."/>
            <person name="Yoshida K."/>
            <person name="Zdobnov E."/>
            <person name="Zhang P."/>
            <person name="Zhang Y."/>
            <person name="Zimin A.V."/>
            <person name="Baldwin J."/>
            <person name="Abdouelleil A."/>
            <person name="Abdulkadir J."/>
            <person name="Abebe A."/>
            <person name="Abera B."/>
            <person name="Abreu J."/>
            <person name="Acer S.C."/>
            <person name="Aftuck L."/>
            <person name="Alexander A."/>
            <person name="An P."/>
            <person name="Anderson E."/>
            <person name="Anderson S."/>
            <person name="Arachi H."/>
            <person name="Azer M."/>
            <person name="Bachantsang P."/>
            <person name="Barry A."/>
            <person name="Bayul T."/>
            <person name="Berlin A."/>
            <person name="Bessette D."/>
            <person name="Bloom T."/>
            <person name="Blye J."/>
            <person name="Boguslavskiy L."/>
            <person name="Bonnet C."/>
            <person name="Boukhgalter B."/>
            <person name="Bourzgui I."/>
            <person name="Brown A."/>
            <person name="Cahill P."/>
            <person name="Channer S."/>
            <person name="Cheshatsang Y."/>
            <person name="Chuda L."/>
            <person name="Citroen M."/>
            <person name="Collymore A."/>
            <person name="Cooke P."/>
            <person name="Costello M."/>
            <person name="D'Aco K."/>
            <person name="Daza R."/>
            <person name="De Haan G."/>
            <person name="DeGray S."/>
            <person name="DeMaso C."/>
            <person name="Dhargay N."/>
            <person name="Dooley K."/>
            <person name="Dooley E."/>
            <person name="Doricent M."/>
            <person name="Dorje P."/>
            <person name="Dorjee K."/>
            <person name="Dupes A."/>
            <person name="Elong R."/>
            <person name="Falk J."/>
            <person name="Farina A."/>
            <person name="Faro S."/>
            <person name="Ferguson D."/>
            <person name="Fisher S."/>
            <person name="Foley C.D."/>
            <person name="Franke A."/>
            <person name="Friedrich D."/>
            <person name="Gadbois L."/>
            <person name="Gearin G."/>
            <person name="Gearin C.R."/>
            <person name="Giannoukos G."/>
            <person name="Goode T."/>
            <person name="Graham J."/>
            <person name="Grandbois E."/>
            <person name="Grewal S."/>
            <person name="Gyaltsen K."/>
            <person name="Hafez N."/>
            <person name="Hagos B."/>
            <person name="Hall J."/>
            <person name="Henson C."/>
            <person name="Hollinger A."/>
            <person name="Honan T."/>
            <person name="Huard M.D."/>
            <person name="Hughes L."/>
            <person name="Hurhula B."/>
            <person name="Husby M.E."/>
            <person name="Kamat A."/>
            <person name="Kanga B."/>
            <person name="Kashin S."/>
            <person name="Khazanovich D."/>
            <person name="Kisner P."/>
            <person name="Lance K."/>
            <person name="Lara M."/>
            <person name="Lee W."/>
            <person name="Lennon N."/>
            <person name="Letendre F."/>
            <person name="LeVine R."/>
            <person name="Lipovsky A."/>
            <person name="Liu X."/>
            <person name="Liu J."/>
            <person name="Liu S."/>
            <person name="Lokyitsang T."/>
            <person name="Lokyitsang Y."/>
            <person name="Lubonja R."/>
            <person name="Lui A."/>
            <person name="MacDonald P."/>
            <person name="Magnisalis V."/>
            <person name="Maru K."/>
            <person name="Matthews C."/>
            <person name="McCusker W."/>
            <person name="McDonough S."/>
            <person name="Mehta T."/>
            <person name="Meldrim J."/>
            <person name="Meneus L."/>
            <person name="Mihai O."/>
            <person name="Mihalev A."/>
            <person name="Mihova T."/>
            <person name="Mittelman R."/>
            <person name="Mlenga V."/>
            <person name="Montmayeur A."/>
            <person name="Mulrain L."/>
            <person name="Navidi A."/>
            <person name="Naylor J."/>
            <person name="Negash T."/>
            <person name="Nguyen T."/>
            <person name="Nguyen N."/>
            <person name="Nicol R."/>
            <person name="Norbu C."/>
            <person name="Norbu N."/>
            <person name="Novod N."/>
            <person name="O'Neill B."/>
            <person name="Osman S."/>
            <person name="Markiewicz E."/>
            <person name="Oyono O.L."/>
            <person name="Patti C."/>
            <person name="Phunkhang P."/>
            <person name="Pierre F."/>
            <person name="Priest M."/>
            <person name="Raghuraman S."/>
            <person name="Rege F."/>
            <person name="Reyes R."/>
            <person name="Rise C."/>
            <person name="Rogov P."/>
            <person name="Ross K."/>
            <person name="Ryan E."/>
            <person name="Settipalli S."/>
            <person name="Shea T."/>
            <person name="Sherpa N."/>
            <person name="Shi L."/>
            <person name="Shih D."/>
            <person name="Sparrow T."/>
            <person name="Spaulding J."/>
            <person name="Stalker J."/>
            <person name="Stange-Thomann N."/>
            <person name="Stavropoulos S."/>
            <person name="Stone C."/>
            <person name="Strader C."/>
            <person name="Tesfaye S."/>
            <person name="Thomson T."/>
            <person name="Thoulutsang Y."/>
            <person name="Thoulutsang D."/>
            <person name="Topham K."/>
            <person name="Topping I."/>
            <person name="Tsamla T."/>
            <person name="Vassiliev H."/>
            <person name="Vo A."/>
            <person name="Wangchuk T."/>
            <person name="Wangdi T."/>
            <person name="Weiand M."/>
            <person name="Wilkinson J."/>
            <person name="Wilson A."/>
            <person name="Yadav S."/>
            <person name="Young G."/>
            <person name="Yu Q."/>
            <person name="Zembek L."/>
            <person name="Zhong D."/>
            <person name="Zimmer A."/>
            <person name="Zwirko Z."/>
            <person name="Jaffe D.B."/>
            <person name="Alvarez P."/>
            <person name="Brockman W."/>
            <person name="Butler J."/>
            <person name="Chin C."/>
            <person name="Gnerre S."/>
            <person name="Grabherr M."/>
            <person name="Kleber M."/>
            <person name="Mauceli E."/>
            <person name="MacCallum I."/>
        </authorList>
    </citation>
    <scope>NUCLEOTIDE SEQUENCE [LARGE SCALE GENOMIC DNA]</scope>
    <source>
        <strain evidence="3">Tucson 14024-0371.13</strain>
    </source>
</reference>